<dbReference type="AlphaFoldDB" id="A0A2H3HNI7"/>
<evidence type="ECO:0000313" key="4">
    <source>
        <dbReference type="Proteomes" id="UP000746612"/>
    </source>
</evidence>
<proteinExistence type="predicted"/>
<organism evidence="2 4">
    <name type="scientific">Gibberella zeae</name>
    <name type="common">Wheat head blight fungus</name>
    <name type="synonym">Fusarium graminearum</name>
    <dbReference type="NCBI Taxonomy" id="5518"/>
    <lineage>
        <taxon>Eukaryota</taxon>
        <taxon>Fungi</taxon>
        <taxon>Dikarya</taxon>
        <taxon>Ascomycota</taxon>
        <taxon>Pezizomycotina</taxon>
        <taxon>Sordariomycetes</taxon>
        <taxon>Hypocreomycetidae</taxon>
        <taxon>Hypocreales</taxon>
        <taxon>Nectriaceae</taxon>
        <taxon>Fusarium</taxon>
    </lineage>
</organism>
<feature type="chain" id="PRO_5041061657" evidence="1">
    <location>
        <begin position="17"/>
        <end position="64"/>
    </location>
</feature>
<dbReference type="EMBL" id="CAJPIJ010000183">
    <property type="protein sequence ID" value="CAG2005446.1"/>
    <property type="molecule type" value="Genomic_DNA"/>
</dbReference>
<gene>
    <name evidence="3" type="ORF">FUG_LOCUS258066</name>
    <name evidence="2" type="ORF">MDCFG202_LOCUS496433</name>
</gene>
<protein>
    <submittedName>
        <fullName evidence="2">Uncharacterized protein</fullName>
    </submittedName>
</protein>
<reference evidence="2" key="2">
    <citation type="submission" date="2021-03" db="EMBL/GenBank/DDBJ databases">
        <authorList>
            <person name="Alouane T."/>
            <person name="Langin T."/>
            <person name="Bonhomme L."/>
        </authorList>
    </citation>
    <scope>NUCLEOTIDE SEQUENCE</scope>
    <source>
        <strain evidence="2">MDC_Fg202</strain>
    </source>
</reference>
<dbReference type="OMA" id="PSECCSY"/>
<accession>A0A2H3HNI7</accession>
<evidence type="ECO:0000313" key="3">
    <source>
        <dbReference type="EMBL" id="VIO57950.1"/>
    </source>
</evidence>
<sequence length="64" mass="6459">MKWLTLVLTSAAVVAASPIASLSSISPTGPCPQSKIDAILSGEMDASECCSYGRCKGDVVVSVG</sequence>
<reference evidence="3" key="1">
    <citation type="submission" date="2019-04" db="EMBL/GenBank/DDBJ databases">
        <authorList>
            <person name="Melise S."/>
            <person name="Noan J."/>
            <person name="Okalmin O."/>
        </authorList>
    </citation>
    <scope>NUCLEOTIDE SEQUENCE</scope>
    <source>
        <strain evidence="3">FN9</strain>
    </source>
</reference>
<name>A0A2H3HNI7_GIBZA</name>
<dbReference type="Proteomes" id="UP000746612">
    <property type="component" value="Unassembled WGS sequence"/>
</dbReference>
<feature type="signal peptide" evidence="1">
    <location>
        <begin position="1"/>
        <end position="16"/>
    </location>
</feature>
<evidence type="ECO:0000256" key="1">
    <source>
        <dbReference type="SAM" id="SignalP"/>
    </source>
</evidence>
<dbReference type="OrthoDB" id="4863639at2759"/>
<keyword evidence="1" id="KW-0732">Signal</keyword>
<dbReference type="EMBL" id="CAAKMV010000130">
    <property type="protein sequence ID" value="VIO57950.1"/>
    <property type="molecule type" value="Genomic_DNA"/>
</dbReference>
<evidence type="ECO:0000313" key="2">
    <source>
        <dbReference type="EMBL" id="CAG2005446.1"/>
    </source>
</evidence>